<dbReference type="Proteomes" id="UP000621799">
    <property type="component" value="Unassembled WGS sequence"/>
</dbReference>
<evidence type="ECO:0000313" key="2">
    <source>
        <dbReference type="EMBL" id="MBE9039262.1"/>
    </source>
</evidence>
<feature type="region of interest" description="Disordered" evidence="1">
    <location>
        <begin position="1"/>
        <end position="20"/>
    </location>
</feature>
<comment type="caution">
    <text evidence="2">The sequence shown here is derived from an EMBL/GenBank/DDBJ whole genome shotgun (WGS) entry which is preliminary data.</text>
</comment>
<gene>
    <name evidence="2" type="ORF">IQ235_00435</name>
</gene>
<proteinExistence type="predicted"/>
<accession>A0A928Z5F9</accession>
<keyword evidence="3" id="KW-1185">Reference proteome</keyword>
<sequence length="80" mass="8622">MNVETNAHTNQFQAIETQPTQPIYLAPAQPTAEIPAMPTTPPPTHGDSIFWTIIALSVLIRAIGGTKPDRPLTQGDRSST</sequence>
<dbReference type="EMBL" id="JADEXN010000004">
    <property type="protein sequence ID" value="MBE9039262.1"/>
    <property type="molecule type" value="Genomic_DNA"/>
</dbReference>
<dbReference type="RefSeq" id="WP_264319527.1">
    <property type="nucleotide sequence ID" value="NZ_JADEXN010000004.1"/>
</dbReference>
<organism evidence="2 3">
    <name type="scientific">Zarconia navalis LEGE 11467</name>
    <dbReference type="NCBI Taxonomy" id="1828826"/>
    <lineage>
        <taxon>Bacteria</taxon>
        <taxon>Bacillati</taxon>
        <taxon>Cyanobacteriota</taxon>
        <taxon>Cyanophyceae</taxon>
        <taxon>Oscillatoriophycideae</taxon>
        <taxon>Oscillatoriales</taxon>
        <taxon>Oscillatoriales incertae sedis</taxon>
        <taxon>Zarconia</taxon>
        <taxon>Zarconia navalis</taxon>
    </lineage>
</organism>
<evidence type="ECO:0000256" key="1">
    <source>
        <dbReference type="SAM" id="MobiDB-lite"/>
    </source>
</evidence>
<name>A0A928Z5F9_9CYAN</name>
<dbReference type="AlphaFoldDB" id="A0A928Z5F9"/>
<reference evidence="2" key="1">
    <citation type="submission" date="2020-10" db="EMBL/GenBank/DDBJ databases">
        <authorList>
            <person name="Castelo-Branco R."/>
            <person name="Eusebio N."/>
            <person name="Adriana R."/>
            <person name="Vieira A."/>
            <person name="Brugerolle De Fraissinette N."/>
            <person name="Rezende De Castro R."/>
            <person name="Schneider M.P."/>
            <person name="Vasconcelos V."/>
            <person name="Leao P.N."/>
        </authorList>
    </citation>
    <scope>NUCLEOTIDE SEQUENCE</scope>
    <source>
        <strain evidence="2">LEGE 11467</strain>
    </source>
</reference>
<protein>
    <submittedName>
        <fullName evidence="2">Uncharacterized protein</fullName>
    </submittedName>
</protein>
<evidence type="ECO:0000313" key="3">
    <source>
        <dbReference type="Proteomes" id="UP000621799"/>
    </source>
</evidence>